<evidence type="ECO:0000313" key="3">
    <source>
        <dbReference type="Proteomes" id="UP001549749"/>
    </source>
</evidence>
<dbReference type="PANTHER" id="PTHR34406">
    <property type="entry name" value="PROTEIN YCEI"/>
    <property type="match status" value="1"/>
</dbReference>
<organism evidence="2 3">
    <name type="scientific">Chitinophaga defluvii</name>
    <dbReference type="NCBI Taxonomy" id="3163343"/>
    <lineage>
        <taxon>Bacteria</taxon>
        <taxon>Pseudomonadati</taxon>
        <taxon>Bacteroidota</taxon>
        <taxon>Chitinophagia</taxon>
        <taxon>Chitinophagales</taxon>
        <taxon>Chitinophagaceae</taxon>
        <taxon>Chitinophaga</taxon>
    </lineage>
</organism>
<protein>
    <submittedName>
        <fullName evidence="2">YceI family protein</fullName>
    </submittedName>
</protein>
<keyword evidence="3" id="KW-1185">Reference proteome</keyword>
<dbReference type="SUPFAM" id="SSF101874">
    <property type="entry name" value="YceI-like"/>
    <property type="match status" value="1"/>
</dbReference>
<dbReference type="RefSeq" id="WP_354659002.1">
    <property type="nucleotide sequence ID" value="NZ_JBEXAC010000001.1"/>
</dbReference>
<name>A0ABV2SZZ8_9BACT</name>
<dbReference type="Pfam" id="PF04264">
    <property type="entry name" value="YceI"/>
    <property type="match status" value="1"/>
</dbReference>
<dbReference type="SMART" id="SM00867">
    <property type="entry name" value="YceI"/>
    <property type="match status" value="1"/>
</dbReference>
<dbReference type="InterPro" id="IPR007372">
    <property type="entry name" value="Lipid/polyisoprenoid-bd_YceI"/>
</dbReference>
<dbReference type="Proteomes" id="UP001549749">
    <property type="component" value="Unassembled WGS sequence"/>
</dbReference>
<proteinExistence type="predicted"/>
<dbReference type="PANTHER" id="PTHR34406:SF1">
    <property type="entry name" value="PROTEIN YCEI"/>
    <property type="match status" value="1"/>
</dbReference>
<gene>
    <name evidence="2" type="ORF">ABR189_03215</name>
</gene>
<dbReference type="EMBL" id="JBEXAC010000001">
    <property type="protein sequence ID" value="MET6996356.1"/>
    <property type="molecule type" value="Genomic_DNA"/>
</dbReference>
<comment type="caution">
    <text evidence="2">The sequence shown here is derived from an EMBL/GenBank/DDBJ whole genome shotgun (WGS) entry which is preliminary data.</text>
</comment>
<evidence type="ECO:0000259" key="1">
    <source>
        <dbReference type="SMART" id="SM00867"/>
    </source>
</evidence>
<evidence type="ECO:0000313" key="2">
    <source>
        <dbReference type="EMBL" id="MET6996356.1"/>
    </source>
</evidence>
<reference evidence="2 3" key="1">
    <citation type="submission" date="2024-06" db="EMBL/GenBank/DDBJ databases">
        <title>Chitinophaga defluvii sp. nov., isolated from municipal sewage.</title>
        <authorList>
            <person name="Zhang L."/>
        </authorList>
    </citation>
    <scope>NUCLEOTIDE SEQUENCE [LARGE SCALE GENOMIC DNA]</scope>
    <source>
        <strain evidence="2 3">H8</strain>
    </source>
</reference>
<dbReference type="InterPro" id="IPR036761">
    <property type="entry name" value="TTHA0802/YceI-like_sf"/>
</dbReference>
<accession>A0ABV2SZZ8</accession>
<sequence>MQRLNSLALIAVIFVLMAFTVQISRQPAAHKSTVNNPAPAKITTFLVNNQQSKLTWTGKKVTGEHSGNININGGTLQVENNALKSGTFTLDTRTITNTDITDPETRSKLLTHLKSDDFFSVEKFPVAEFTITGVTAKGTGKYDVAGKLTIKGITNNITFPATIAVANNKLSAKANIKIDRTKYDIKFRSKSFFENLGDKVIYDDFDLDVVLVASAQ</sequence>
<dbReference type="Gene3D" id="2.40.128.110">
    <property type="entry name" value="Lipid/polyisoprenoid-binding, YceI-like"/>
    <property type="match status" value="1"/>
</dbReference>
<feature type="domain" description="Lipid/polyisoprenoid-binding YceI-like" evidence="1">
    <location>
        <begin position="44"/>
        <end position="214"/>
    </location>
</feature>